<dbReference type="Pfam" id="PF19305">
    <property type="entry name" value="MmgE_PrpD_C"/>
    <property type="match status" value="1"/>
</dbReference>
<evidence type="ECO:0008006" key="6">
    <source>
        <dbReference type="Google" id="ProtNLM"/>
    </source>
</evidence>
<dbReference type="InterPro" id="IPR036148">
    <property type="entry name" value="MmgE/PrpD_sf"/>
</dbReference>
<evidence type="ECO:0000259" key="3">
    <source>
        <dbReference type="Pfam" id="PF19305"/>
    </source>
</evidence>
<comment type="caution">
    <text evidence="4">The sequence shown here is derived from an EMBL/GenBank/DDBJ whole genome shotgun (WGS) entry which is preliminary data.</text>
</comment>
<dbReference type="InterPro" id="IPR045336">
    <property type="entry name" value="MmgE_PrpD_N"/>
</dbReference>
<protein>
    <recommendedName>
        <fullName evidence="6">MmgE/PrpD family protein</fullName>
    </recommendedName>
</protein>
<feature type="domain" description="MmgE/PrpD N-terminal" evidence="2">
    <location>
        <begin position="17"/>
        <end position="261"/>
    </location>
</feature>
<dbReference type="InterPro" id="IPR042188">
    <property type="entry name" value="MmgE/PrpD_sf_2"/>
</dbReference>
<gene>
    <name evidence="4" type="ORF">GCM10007036_05890</name>
</gene>
<dbReference type="Gene3D" id="3.30.1330.120">
    <property type="entry name" value="2-methylcitrate dehydratase PrpD"/>
    <property type="match status" value="1"/>
</dbReference>
<evidence type="ECO:0000313" key="4">
    <source>
        <dbReference type="EMBL" id="GGH09693.1"/>
    </source>
</evidence>
<dbReference type="PANTHER" id="PTHR16943">
    <property type="entry name" value="2-METHYLCITRATE DEHYDRATASE-RELATED"/>
    <property type="match status" value="1"/>
</dbReference>
<dbReference type="InterPro" id="IPR045337">
    <property type="entry name" value="MmgE_PrpD_C"/>
</dbReference>
<comment type="similarity">
    <text evidence="1">Belongs to the PrpD family.</text>
</comment>
<dbReference type="Pfam" id="PF03972">
    <property type="entry name" value="MmgE_PrpD_N"/>
    <property type="match status" value="1"/>
</dbReference>
<keyword evidence="5" id="KW-1185">Reference proteome</keyword>
<dbReference type="Gene3D" id="1.10.4100.10">
    <property type="entry name" value="2-methylcitrate dehydratase PrpD"/>
    <property type="match status" value="1"/>
</dbReference>
<proteinExistence type="inferred from homology"/>
<dbReference type="EMBL" id="BMES01000001">
    <property type="protein sequence ID" value="GGH09693.1"/>
    <property type="molecule type" value="Genomic_DNA"/>
</dbReference>
<dbReference type="Proteomes" id="UP000603912">
    <property type="component" value="Unassembled WGS sequence"/>
</dbReference>
<sequence length="470" mass="50210">MSAKTAADRADTTWYVAEFVHDVQASDLPSDVVALGKKSILDGLGLALSGSVARSGELVRRHLDDLALGDGPATVIGTNRRVAPRFAAFANGVGVHADDYDDTQLAVASDRVYGLLTHPTAPALPAALAMGEARGASGRDVMLAYHLGVEVECKIAEAIDPRHYQTGFHATATCGTFAAASAASKLMGLSAEQITRALSVAGSQSAGLRENFGTMTKPFHAGRSSESGVAAAQFADYGWTATDKILEAPRGFFRAAGGGFDRNAIMGKLGAPWTFAEPGISIKPHPSGSLTHPGMTEMLRLIREHGVKADQVESVRVGTNSNMPNALIHHRPTNELQAKFSMEFCMAILLIEGRAGLNEFTDEVVMRPDVRAMIERVDFGVNDEAERAGYHLMTTIIDIALKDGCTISGRADFGKGSPSNPMSYEEVADKFRECVEFARFDKQKAETVVAMVRDLEDLGSIERLTAALRP</sequence>
<dbReference type="InterPro" id="IPR005656">
    <property type="entry name" value="MmgE_PrpD"/>
</dbReference>
<evidence type="ECO:0000259" key="2">
    <source>
        <dbReference type="Pfam" id="PF03972"/>
    </source>
</evidence>
<dbReference type="InterPro" id="IPR042183">
    <property type="entry name" value="MmgE/PrpD_sf_1"/>
</dbReference>
<dbReference type="SUPFAM" id="SSF103378">
    <property type="entry name" value="2-methylcitrate dehydratase PrpD"/>
    <property type="match status" value="1"/>
</dbReference>
<organism evidence="4 5">
    <name type="scientific">Alsobacter metallidurans</name>
    <dbReference type="NCBI Taxonomy" id="340221"/>
    <lineage>
        <taxon>Bacteria</taxon>
        <taxon>Pseudomonadati</taxon>
        <taxon>Pseudomonadota</taxon>
        <taxon>Alphaproteobacteria</taxon>
        <taxon>Hyphomicrobiales</taxon>
        <taxon>Alsobacteraceae</taxon>
        <taxon>Alsobacter</taxon>
    </lineage>
</organism>
<dbReference type="PANTHER" id="PTHR16943:SF8">
    <property type="entry name" value="2-METHYLCITRATE DEHYDRATASE"/>
    <property type="match status" value="1"/>
</dbReference>
<evidence type="ECO:0000313" key="5">
    <source>
        <dbReference type="Proteomes" id="UP000603912"/>
    </source>
</evidence>
<dbReference type="AlphaFoldDB" id="A0A917MGL4"/>
<dbReference type="RefSeq" id="WP_188516229.1">
    <property type="nucleotide sequence ID" value="NZ_BMES01000001.1"/>
</dbReference>
<reference evidence="4" key="2">
    <citation type="submission" date="2020-09" db="EMBL/GenBank/DDBJ databases">
        <authorList>
            <person name="Sun Q."/>
            <person name="Zhou Y."/>
        </authorList>
    </citation>
    <scope>NUCLEOTIDE SEQUENCE</scope>
    <source>
        <strain evidence="4">CGMCC 1.12214</strain>
    </source>
</reference>
<dbReference type="GO" id="GO:0016829">
    <property type="term" value="F:lyase activity"/>
    <property type="evidence" value="ECO:0007669"/>
    <property type="project" value="InterPro"/>
</dbReference>
<feature type="domain" description="MmgE/PrpD C-terminal" evidence="3">
    <location>
        <begin position="285"/>
        <end position="456"/>
    </location>
</feature>
<reference evidence="4" key="1">
    <citation type="journal article" date="2014" name="Int. J. Syst. Evol. Microbiol.">
        <title>Complete genome sequence of Corynebacterium casei LMG S-19264T (=DSM 44701T), isolated from a smear-ripened cheese.</title>
        <authorList>
            <consortium name="US DOE Joint Genome Institute (JGI-PGF)"/>
            <person name="Walter F."/>
            <person name="Albersmeier A."/>
            <person name="Kalinowski J."/>
            <person name="Ruckert C."/>
        </authorList>
    </citation>
    <scope>NUCLEOTIDE SEQUENCE</scope>
    <source>
        <strain evidence="4">CGMCC 1.12214</strain>
    </source>
</reference>
<evidence type="ECO:0000256" key="1">
    <source>
        <dbReference type="ARBA" id="ARBA00006174"/>
    </source>
</evidence>
<name>A0A917MGL4_9HYPH</name>
<accession>A0A917MGL4</accession>